<evidence type="ECO:0000313" key="12">
    <source>
        <dbReference type="EMBL" id="KAG5403106.1"/>
    </source>
</evidence>
<accession>A0ABQ7MZ30</accession>
<evidence type="ECO:0000256" key="4">
    <source>
        <dbReference type="ARBA" id="ARBA00022679"/>
    </source>
</evidence>
<keyword evidence="10" id="KW-0812">Transmembrane</keyword>
<proteinExistence type="inferred from homology"/>
<evidence type="ECO:0000256" key="7">
    <source>
        <dbReference type="ARBA" id="ARBA00022833"/>
    </source>
</evidence>
<evidence type="ECO:0000259" key="11">
    <source>
        <dbReference type="Pfam" id="PF00432"/>
    </source>
</evidence>
<keyword evidence="6" id="KW-0677">Repeat</keyword>
<evidence type="ECO:0000256" key="10">
    <source>
        <dbReference type="SAM" id="Phobius"/>
    </source>
</evidence>
<comment type="caution">
    <text evidence="12">The sequence shown here is derived from an EMBL/GenBank/DDBJ whole genome shotgun (WGS) entry which is preliminary data.</text>
</comment>
<keyword evidence="5" id="KW-0479">Metal-binding</keyword>
<evidence type="ECO:0000256" key="5">
    <source>
        <dbReference type="ARBA" id="ARBA00022723"/>
    </source>
</evidence>
<keyword evidence="10" id="KW-1133">Transmembrane helix</keyword>
<dbReference type="Gene3D" id="1.50.10.20">
    <property type="match status" value="1"/>
</dbReference>
<gene>
    <name evidence="12" type="primary">A03p005670.1_BraROA</name>
    <name evidence="12" type="ORF">IGI04_009225</name>
</gene>
<sequence>MKSFWLRKKITKLAALRAKLNSFNVFCCVGALAITGSLHHVDKDLLGWWLCVRQVKSGGLNGRPEKLPDVCYSWWVLSSLIMIDRVHWINKKSLSSSSWTIRIWRMEASQTDLTMMLISTTPTLELHGFHFLSTVESKQLIQPTLCLLMSSTGSSSTNEGR</sequence>
<dbReference type="Proteomes" id="UP000823674">
    <property type="component" value="Chromosome A03"/>
</dbReference>
<evidence type="ECO:0000313" key="13">
    <source>
        <dbReference type="Proteomes" id="UP000823674"/>
    </source>
</evidence>
<dbReference type="InterPro" id="IPR001330">
    <property type="entry name" value="Prenyltrans"/>
</dbReference>
<organism evidence="12 13">
    <name type="scientific">Brassica rapa subsp. trilocularis</name>
    <dbReference type="NCBI Taxonomy" id="1813537"/>
    <lineage>
        <taxon>Eukaryota</taxon>
        <taxon>Viridiplantae</taxon>
        <taxon>Streptophyta</taxon>
        <taxon>Embryophyta</taxon>
        <taxon>Tracheophyta</taxon>
        <taxon>Spermatophyta</taxon>
        <taxon>Magnoliopsida</taxon>
        <taxon>eudicotyledons</taxon>
        <taxon>Gunneridae</taxon>
        <taxon>Pentapetalae</taxon>
        <taxon>rosids</taxon>
        <taxon>malvids</taxon>
        <taxon>Brassicales</taxon>
        <taxon>Brassicaceae</taxon>
        <taxon>Brassiceae</taxon>
        <taxon>Brassica</taxon>
    </lineage>
</organism>
<comment type="similarity">
    <text evidence="2">Belongs to the protein prenyltransferase subunit beta family.</text>
</comment>
<dbReference type="EMBL" id="JADBGQ010000003">
    <property type="protein sequence ID" value="KAG5403106.1"/>
    <property type="molecule type" value="Genomic_DNA"/>
</dbReference>
<dbReference type="SUPFAM" id="SSF48239">
    <property type="entry name" value="Terpenoid cyclases/Protein prenyltransferases"/>
    <property type="match status" value="1"/>
</dbReference>
<evidence type="ECO:0000256" key="1">
    <source>
        <dbReference type="ARBA" id="ARBA00001947"/>
    </source>
</evidence>
<evidence type="ECO:0000256" key="8">
    <source>
        <dbReference type="ARBA" id="ARBA00030816"/>
    </source>
</evidence>
<keyword evidence="10" id="KW-0472">Membrane</keyword>
<keyword evidence="13" id="KW-1185">Reference proteome</keyword>
<dbReference type="InterPro" id="IPR008930">
    <property type="entry name" value="Terpenoid_cyclase/PrenylTrfase"/>
</dbReference>
<name>A0ABQ7MZ30_BRACM</name>
<evidence type="ECO:0000256" key="3">
    <source>
        <dbReference type="ARBA" id="ARBA00022602"/>
    </source>
</evidence>
<evidence type="ECO:0000256" key="2">
    <source>
        <dbReference type="ARBA" id="ARBA00010497"/>
    </source>
</evidence>
<feature type="transmembrane region" description="Helical" evidence="10">
    <location>
        <begin position="20"/>
        <end position="39"/>
    </location>
</feature>
<dbReference type="PANTHER" id="PTHR11774">
    <property type="entry name" value="GERANYLGERANYL TRANSFERASE TYPE BETA SUBUNIT"/>
    <property type="match status" value="1"/>
</dbReference>
<reference evidence="12 13" key="1">
    <citation type="submission" date="2021-03" db="EMBL/GenBank/DDBJ databases">
        <authorList>
            <person name="King G.J."/>
            <person name="Bancroft I."/>
            <person name="Baten A."/>
            <person name="Bloomfield J."/>
            <person name="Borpatragohain P."/>
            <person name="He Z."/>
            <person name="Irish N."/>
            <person name="Irwin J."/>
            <person name="Liu K."/>
            <person name="Mauleon R.P."/>
            <person name="Moore J."/>
            <person name="Morris R."/>
            <person name="Ostergaard L."/>
            <person name="Wang B."/>
            <person name="Wells R."/>
        </authorList>
    </citation>
    <scope>NUCLEOTIDE SEQUENCE [LARGE SCALE GENOMIC DNA]</scope>
    <source>
        <strain evidence="12">R-o-18</strain>
        <tissue evidence="12">Leaf</tissue>
    </source>
</reference>
<feature type="domain" description="Prenyltransferase alpha-alpha toroid" evidence="11">
    <location>
        <begin position="25"/>
        <end position="95"/>
    </location>
</feature>
<comment type="cofactor">
    <cofactor evidence="1">
        <name>Zn(2+)</name>
        <dbReference type="ChEBI" id="CHEBI:29105"/>
    </cofactor>
</comment>
<dbReference type="PANTHER" id="PTHR11774:SF11">
    <property type="entry name" value="GERANYLGERANYL TRANSFERASE TYPE-2 SUBUNIT BETA"/>
    <property type="match status" value="1"/>
</dbReference>
<keyword evidence="3" id="KW-0637">Prenyltransferase</keyword>
<keyword evidence="7" id="KW-0862">Zinc</keyword>
<keyword evidence="4" id="KW-0808">Transferase</keyword>
<evidence type="ECO:0000256" key="9">
    <source>
        <dbReference type="ARBA" id="ARBA00032766"/>
    </source>
</evidence>
<evidence type="ECO:0000256" key="6">
    <source>
        <dbReference type="ARBA" id="ARBA00022737"/>
    </source>
</evidence>
<protein>
    <recommendedName>
        <fullName evidence="8">Geranylgeranyl transferase type II subunit beta</fullName>
    </recommendedName>
    <alternativeName>
        <fullName evidence="9">Type II protein geranyl-geranyltransferase subunit beta</fullName>
    </alternativeName>
</protein>
<dbReference type="InterPro" id="IPR045089">
    <property type="entry name" value="PGGT1B-like"/>
</dbReference>
<dbReference type="Pfam" id="PF00432">
    <property type="entry name" value="Prenyltrans"/>
    <property type="match status" value="1"/>
</dbReference>